<dbReference type="EMBL" id="RQZG01000003">
    <property type="protein sequence ID" value="RRD06259.1"/>
    <property type="molecule type" value="Genomic_DNA"/>
</dbReference>
<dbReference type="InterPro" id="IPR052206">
    <property type="entry name" value="Retinol_saturase"/>
</dbReference>
<feature type="domain" description="FAD-binding FR-type" evidence="6">
    <location>
        <begin position="536"/>
        <end position="632"/>
    </location>
</feature>
<evidence type="ECO:0000256" key="3">
    <source>
        <dbReference type="ARBA" id="ARBA00022827"/>
    </source>
</evidence>
<evidence type="ECO:0000256" key="1">
    <source>
        <dbReference type="ARBA" id="ARBA00022630"/>
    </source>
</evidence>
<name>A0A3P1TA43_9ACTN</name>
<dbReference type="SUPFAM" id="SSF52343">
    <property type="entry name" value="Ferredoxin reductase-like, C-terminal NADP-linked domain"/>
    <property type="match status" value="1"/>
</dbReference>
<dbReference type="PANTHER" id="PTHR46091">
    <property type="entry name" value="BLR7054 PROTEIN"/>
    <property type="match status" value="1"/>
</dbReference>
<dbReference type="InterPro" id="IPR036188">
    <property type="entry name" value="FAD/NAD-bd_sf"/>
</dbReference>
<dbReference type="SUPFAM" id="SSF63380">
    <property type="entry name" value="Riboflavin synthase domain-like"/>
    <property type="match status" value="1"/>
</dbReference>
<gene>
    <name evidence="7" type="ORF">EII34_03830</name>
</gene>
<keyword evidence="5" id="KW-0520">NAD</keyword>
<evidence type="ECO:0000256" key="5">
    <source>
        <dbReference type="ARBA" id="ARBA00023027"/>
    </source>
</evidence>
<organism evidence="7 8">
    <name type="scientific">Arachnia propionica</name>
    <dbReference type="NCBI Taxonomy" id="1750"/>
    <lineage>
        <taxon>Bacteria</taxon>
        <taxon>Bacillati</taxon>
        <taxon>Actinomycetota</taxon>
        <taxon>Actinomycetes</taxon>
        <taxon>Propionibacteriales</taxon>
        <taxon>Propionibacteriaceae</taxon>
        <taxon>Arachnia</taxon>
    </lineage>
</organism>
<dbReference type="Gene3D" id="3.40.50.80">
    <property type="entry name" value="Nucleotide-binding domain of ferredoxin-NADP reductase (FNR) module"/>
    <property type="match status" value="1"/>
</dbReference>
<dbReference type="InterPro" id="IPR017938">
    <property type="entry name" value="Riboflavin_synthase-like_b-brl"/>
</dbReference>
<evidence type="ECO:0000313" key="8">
    <source>
        <dbReference type="Proteomes" id="UP000280819"/>
    </source>
</evidence>
<dbReference type="PROSITE" id="PS51384">
    <property type="entry name" value="FAD_FR"/>
    <property type="match status" value="1"/>
</dbReference>
<comment type="caution">
    <text evidence="7">The sequence shown here is derived from an EMBL/GenBank/DDBJ whole genome shotgun (WGS) entry which is preliminary data.</text>
</comment>
<evidence type="ECO:0000259" key="6">
    <source>
        <dbReference type="PROSITE" id="PS51384"/>
    </source>
</evidence>
<evidence type="ECO:0000256" key="4">
    <source>
        <dbReference type="ARBA" id="ARBA00022857"/>
    </source>
</evidence>
<keyword evidence="1" id="KW-0285">Flavoprotein</keyword>
<dbReference type="SUPFAM" id="SSF51905">
    <property type="entry name" value="FAD/NAD(P)-binding domain"/>
    <property type="match status" value="1"/>
</dbReference>
<keyword evidence="4" id="KW-0521">NADP</keyword>
<keyword evidence="2" id="KW-0732">Signal</keyword>
<proteinExistence type="predicted"/>
<dbReference type="AlphaFoldDB" id="A0A3P1TA43"/>
<accession>A0A3P1TA43</accession>
<dbReference type="Gene3D" id="2.40.30.10">
    <property type="entry name" value="Translation factors"/>
    <property type="match status" value="1"/>
</dbReference>
<dbReference type="PANTHER" id="PTHR46091:SF3">
    <property type="entry name" value="AMINE OXIDASE DOMAIN-CONTAINING PROTEIN"/>
    <property type="match status" value="1"/>
</dbReference>
<dbReference type="GO" id="GO:0016491">
    <property type="term" value="F:oxidoreductase activity"/>
    <property type="evidence" value="ECO:0007669"/>
    <property type="project" value="InterPro"/>
</dbReference>
<sequence length="748" mass="82155">MMYDVIVIGSGIGGLTAAGLLAGVAGKRVLVLEKHSEPGGQTHTFRRGGASWDVGVHYVGAMSPGEDPRLLSDFLSAGELGWNRMPEEFDRYVYPDFELRPIADETEYFSRLVELFPAEKQAIERWFTDVKKARRWLQLGFVSQMLPARAAAKMRLAQRLTGRLGTMTTRGWLDQHVRDVRLKALLASQWGDYGVPPAKSAFAMHALIFDHYLKGAWFPAGGSSRIARTFEAGIEAAGGAVRVEQEVIDIRVENGRVTGVHVRDLRSNTHDHEQTYLAPVVISAVGARNTFNKLMPSTHDTKHLTAPLRDQVDQLGVGDSAVVAYIRFREDPRVIGVDGSSIRVFGDHHHDDTPTHVQNLLDGRATEGFISFPSVKAGQPVHTAEIVTSAPYAAFQQWRKRGVRNRGADYDALKQRIGDGLVALADRVLPGFRDLVEHVEVSTPLTAEHYTSHPWGAFFGLPATPDRLRMKPLGPRTPIPGLYLAGQDAMSLGVVGAMMGGVAAASQVLGSRGYPRIMKAVRAGRAPLRTDGPLPQGRFRARVVLSRELTPSVQELTVEIDGEVGTWVPGQFARLLVAPHEWRDYSIVGLEEGRLRLLISTATGGLGSRFAASARPGTPLRVELPLGRFQAFPSNRRRLFVATGTGLAPFLPMFADLMQEDDLLVFGCRTAAEDLTTLLTDPLPSTIRCISREAVPGARHGRVTTELSKLDLDWRRTEVYLSGSDAMIVDATRLLHQKGVTFLRTEPY</sequence>
<evidence type="ECO:0000256" key="2">
    <source>
        <dbReference type="ARBA" id="ARBA00022729"/>
    </source>
</evidence>
<dbReference type="Gene3D" id="3.50.50.60">
    <property type="entry name" value="FAD/NAD(P)-binding domain"/>
    <property type="match status" value="2"/>
</dbReference>
<reference evidence="7 8" key="1">
    <citation type="submission" date="2018-11" db="EMBL/GenBank/DDBJ databases">
        <title>Genomes From Bacteria Associated with the Canine Oral Cavity: a Test Case for Automated Genome-Based Taxonomic Assignment.</title>
        <authorList>
            <person name="Coil D.A."/>
            <person name="Jospin G."/>
            <person name="Darling A.E."/>
            <person name="Wallis C."/>
            <person name="Davis I.J."/>
            <person name="Harris S."/>
            <person name="Eisen J.A."/>
            <person name="Holcombe L.J."/>
            <person name="O'Flynn C."/>
        </authorList>
    </citation>
    <scope>NUCLEOTIDE SEQUENCE [LARGE SCALE GENOMIC DNA]</scope>
    <source>
        <strain evidence="7 8">OH887_COT-365</strain>
    </source>
</reference>
<dbReference type="InterPro" id="IPR017927">
    <property type="entry name" value="FAD-bd_FR_type"/>
</dbReference>
<evidence type="ECO:0000313" key="7">
    <source>
        <dbReference type="EMBL" id="RRD06259.1"/>
    </source>
</evidence>
<protein>
    <submittedName>
        <fullName evidence="7">FAD-dependent oxidoreductase</fullName>
    </submittedName>
</protein>
<keyword evidence="3" id="KW-0274">FAD</keyword>
<dbReference type="InterPro" id="IPR002937">
    <property type="entry name" value="Amino_oxidase"/>
</dbReference>
<dbReference type="Pfam" id="PF01593">
    <property type="entry name" value="Amino_oxidase"/>
    <property type="match status" value="1"/>
</dbReference>
<dbReference type="OrthoDB" id="9774675at2"/>
<dbReference type="InterPro" id="IPR039261">
    <property type="entry name" value="FNR_nucleotide-bd"/>
</dbReference>
<dbReference type="Proteomes" id="UP000280819">
    <property type="component" value="Unassembled WGS sequence"/>
</dbReference>